<dbReference type="Gene3D" id="2.60.200.20">
    <property type="match status" value="1"/>
</dbReference>
<feature type="compositionally biased region" description="Basic and acidic residues" evidence="2">
    <location>
        <begin position="32"/>
        <end position="51"/>
    </location>
</feature>
<dbReference type="SMART" id="SM00220">
    <property type="entry name" value="S_TKc"/>
    <property type="match status" value="1"/>
</dbReference>
<protein>
    <submittedName>
        <fullName evidence="4">Kinase-like domain-containing protein</fullName>
    </submittedName>
</protein>
<dbReference type="SUPFAM" id="SSF49879">
    <property type="entry name" value="SMAD/FHA domain"/>
    <property type="match status" value="1"/>
</dbReference>
<dbReference type="Pfam" id="PF00498">
    <property type="entry name" value="FHA"/>
    <property type="match status" value="1"/>
</dbReference>
<dbReference type="GO" id="GO:0005524">
    <property type="term" value="F:ATP binding"/>
    <property type="evidence" value="ECO:0007669"/>
    <property type="project" value="InterPro"/>
</dbReference>
<dbReference type="GO" id="GO:0004672">
    <property type="term" value="F:protein kinase activity"/>
    <property type="evidence" value="ECO:0007669"/>
    <property type="project" value="InterPro"/>
</dbReference>
<dbReference type="InterPro" id="IPR000253">
    <property type="entry name" value="FHA_dom"/>
</dbReference>
<dbReference type="Gene3D" id="1.10.510.10">
    <property type="entry name" value="Transferase(Phosphotransferase) domain 1"/>
    <property type="match status" value="1"/>
</dbReference>
<feature type="region of interest" description="Disordered" evidence="2">
    <location>
        <begin position="32"/>
        <end position="59"/>
    </location>
</feature>
<dbReference type="EMBL" id="MU855842">
    <property type="protein sequence ID" value="KAK3899034.1"/>
    <property type="molecule type" value="Genomic_DNA"/>
</dbReference>
<keyword evidence="4" id="KW-0418">Kinase</keyword>
<dbReference type="InterPro" id="IPR008984">
    <property type="entry name" value="SMAD_FHA_dom_sf"/>
</dbReference>
<organism evidence="4 5">
    <name type="scientific">Staphylotrichum tortipilum</name>
    <dbReference type="NCBI Taxonomy" id="2831512"/>
    <lineage>
        <taxon>Eukaryota</taxon>
        <taxon>Fungi</taxon>
        <taxon>Dikarya</taxon>
        <taxon>Ascomycota</taxon>
        <taxon>Pezizomycotina</taxon>
        <taxon>Sordariomycetes</taxon>
        <taxon>Sordariomycetidae</taxon>
        <taxon>Sordariales</taxon>
        <taxon>Chaetomiaceae</taxon>
        <taxon>Staphylotrichum</taxon>
    </lineage>
</organism>
<comment type="similarity">
    <text evidence="1">Belongs to the protein kinase superfamily. CAMK Ser/Thr protein kinase family. CHEK2 subfamily.</text>
</comment>
<gene>
    <name evidence="4" type="ORF">C8A05DRAFT_18469</name>
</gene>
<evidence type="ECO:0000256" key="1">
    <source>
        <dbReference type="ARBA" id="ARBA00005575"/>
    </source>
</evidence>
<evidence type="ECO:0000313" key="4">
    <source>
        <dbReference type="EMBL" id="KAK3899034.1"/>
    </source>
</evidence>
<name>A0AAN6MEI0_9PEZI</name>
<reference evidence="4" key="1">
    <citation type="journal article" date="2023" name="Mol. Phylogenet. Evol.">
        <title>Genome-scale phylogeny and comparative genomics of the fungal order Sordariales.</title>
        <authorList>
            <person name="Hensen N."/>
            <person name="Bonometti L."/>
            <person name="Westerberg I."/>
            <person name="Brannstrom I.O."/>
            <person name="Guillou S."/>
            <person name="Cros-Aarteil S."/>
            <person name="Calhoun S."/>
            <person name="Haridas S."/>
            <person name="Kuo A."/>
            <person name="Mondo S."/>
            <person name="Pangilinan J."/>
            <person name="Riley R."/>
            <person name="LaButti K."/>
            <person name="Andreopoulos B."/>
            <person name="Lipzen A."/>
            <person name="Chen C."/>
            <person name="Yan M."/>
            <person name="Daum C."/>
            <person name="Ng V."/>
            <person name="Clum A."/>
            <person name="Steindorff A."/>
            <person name="Ohm R.A."/>
            <person name="Martin F."/>
            <person name="Silar P."/>
            <person name="Natvig D.O."/>
            <person name="Lalanne C."/>
            <person name="Gautier V."/>
            <person name="Ament-Velasquez S.L."/>
            <person name="Kruys A."/>
            <person name="Hutchinson M.I."/>
            <person name="Powell A.J."/>
            <person name="Barry K."/>
            <person name="Miller A.N."/>
            <person name="Grigoriev I.V."/>
            <person name="Debuchy R."/>
            <person name="Gladieux P."/>
            <person name="Hiltunen Thoren M."/>
            <person name="Johannesson H."/>
        </authorList>
    </citation>
    <scope>NUCLEOTIDE SEQUENCE</scope>
    <source>
        <strain evidence="4">CBS 103.79</strain>
    </source>
</reference>
<feature type="domain" description="Protein kinase" evidence="3">
    <location>
        <begin position="188"/>
        <end position="467"/>
    </location>
</feature>
<evidence type="ECO:0000259" key="3">
    <source>
        <dbReference type="PROSITE" id="PS50011"/>
    </source>
</evidence>
<proteinExistence type="inferred from homology"/>
<dbReference type="Proteomes" id="UP001303889">
    <property type="component" value="Unassembled WGS sequence"/>
</dbReference>
<evidence type="ECO:0000256" key="2">
    <source>
        <dbReference type="SAM" id="MobiDB-lite"/>
    </source>
</evidence>
<dbReference type="AlphaFoldDB" id="A0AAN6MEI0"/>
<dbReference type="SUPFAM" id="SSF56112">
    <property type="entry name" value="Protein kinase-like (PK-like)"/>
    <property type="match status" value="1"/>
</dbReference>
<sequence length="512" mass="56309">MDAQHAVPADWIARLYPADRVGGAQRVIERHPCCVRPERSRPQSRSSREPTVEAPENDAQENYLPYIDIKFSDAPQHQGGLIFGSAATSDIVLPREAGVSARHLTLTFKDPSKNGRYCLTLRDLGSCQGTTVTYDGQARARRKRFDWIVAGPSFCAEVKTVHIMFHKALWFRLIVNHHAASSPGYREKVERFCRGAAGYGELMGSLDLQSEPTTHPITGVHTPPDDAIVIEQHWNIGNTSQVGPRFWNVSTGEECAALHPSTTAYDKAQWKNLVDTWKRISHQNIVRLVGWVLEPLPRAYLELLPLRTLRQEHETRSFSARDMSLVLRQSLSALVDIHGQQVPLAHGGIGPDSILVQHRGPREGDLHIKLYPAGLSAQASPPPELIGAARPGIPAPAMDIWSLGIAILWLKWGFLPESNIQGCHLAVTRVQTPGADNIDKVLRKMLVIKPEGRSSAAECLGLASRLFGQNQPMSVPIPGLASSSGGQNQRAATRSHQVCSTPMCLGSIYACR</sequence>
<reference evidence="4" key="2">
    <citation type="submission" date="2023-05" db="EMBL/GenBank/DDBJ databases">
        <authorList>
            <consortium name="Lawrence Berkeley National Laboratory"/>
            <person name="Steindorff A."/>
            <person name="Hensen N."/>
            <person name="Bonometti L."/>
            <person name="Westerberg I."/>
            <person name="Brannstrom I.O."/>
            <person name="Guillou S."/>
            <person name="Cros-Aarteil S."/>
            <person name="Calhoun S."/>
            <person name="Haridas S."/>
            <person name="Kuo A."/>
            <person name="Mondo S."/>
            <person name="Pangilinan J."/>
            <person name="Riley R."/>
            <person name="Labutti K."/>
            <person name="Andreopoulos B."/>
            <person name="Lipzen A."/>
            <person name="Chen C."/>
            <person name="Yanf M."/>
            <person name="Daum C."/>
            <person name="Ng V."/>
            <person name="Clum A."/>
            <person name="Ohm R."/>
            <person name="Martin F."/>
            <person name="Silar P."/>
            <person name="Natvig D."/>
            <person name="Lalanne C."/>
            <person name="Gautier V."/>
            <person name="Ament-Velasquez S.L."/>
            <person name="Kruys A."/>
            <person name="Hutchinson M.I."/>
            <person name="Powell A.J."/>
            <person name="Barry K."/>
            <person name="Miller A.N."/>
            <person name="Grigoriev I.V."/>
            <person name="Debuchy R."/>
            <person name="Gladieux P."/>
            <person name="Thoren M.H."/>
            <person name="Johannesson H."/>
        </authorList>
    </citation>
    <scope>NUCLEOTIDE SEQUENCE</scope>
    <source>
        <strain evidence="4">CBS 103.79</strain>
    </source>
</reference>
<dbReference type="InterPro" id="IPR011009">
    <property type="entry name" value="Kinase-like_dom_sf"/>
</dbReference>
<dbReference type="CDD" id="cd00060">
    <property type="entry name" value="FHA"/>
    <property type="match status" value="1"/>
</dbReference>
<comment type="caution">
    <text evidence="4">The sequence shown here is derived from an EMBL/GenBank/DDBJ whole genome shotgun (WGS) entry which is preliminary data.</text>
</comment>
<accession>A0AAN6MEI0</accession>
<keyword evidence="5" id="KW-1185">Reference proteome</keyword>
<dbReference type="PROSITE" id="PS50011">
    <property type="entry name" value="PROTEIN_KINASE_DOM"/>
    <property type="match status" value="1"/>
</dbReference>
<keyword evidence="4" id="KW-0808">Transferase</keyword>
<dbReference type="InterPro" id="IPR000719">
    <property type="entry name" value="Prot_kinase_dom"/>
</dbReference>
<evidence type="ECO:0000313" key="5">
    <source>
        <dbReference type="Proteomes" id="UP001303889"/>
    </source>
</evidence>